<proteinExistence type="predicted"/>
<dbReference type="Gene3D" id="1.25.40.10">
    <property type="entry name" value="Tetratricopeptide repeat domain"/>
    <property type="match status" value="1"/>
</dbReference>
<dbReference type="Proteomes" id="UP001556098">
    <property type="component" value="Unassembled WGS sequence"/>
</dbReference>
<organism evidence="1 2">
    <name type="scientific">Sulfitobacter sediminis</name>
    <dbReference type="NCBI Taxonomy" id="3234186"/>
    <lineage>
        <taxon>Bacteria</taxon>
        <taxon>Pseudomonadati</taxon>
        <taxon>Pseudomonadota</taxon>
        <taxon>Alphaproteobacteria</taxon>
        <taxon>Rhodobacterales</taxon>
        <taxon>Roseobacteraceae</taxon>
        <taxon>Sulfitobacter</taxon>
    </lineage>
</organism>
<evidence type="ECO:0000313" key="1">
    <source>
        <dbReference type="EMBL" id="MEW9922563.1"/>
    </source>
</evidence>
<dbReference type="SUPFAM" id="SSF81901">
    <property type="entry name" value="HCP-like"/>
    <property type="match status" value="1"/>
</dbReference>
<sequence>KNGVGGITPDVNKAVESFTDAADLGHPTAPTSLGRVYAEGQLVAPDVPRALRWYEEGLRRADPWGGVNAATLILLDKIPGAGK</sequence>
<gene>
    <name evidence="1" type="ORF">AB2B41_23470</name>
</gene>
<reference evidence="1 2" key="1">
    <citation type="submission" date="2024-07" db="EMBL/GenBank/DDBJ databases">
        <title>Marimonas sp.nov., isolated from tidal-flat sediment.</title>
        <authorList>
            <person name="Jayan J.N."/>
            <person name="Lee S.S."/>
        </authorList>
    </citation>
    <scope>NUCLEOTIDE SEQUENCE [LARGE SCALE GENOMIC DNA]</scope>
    <source>
        <strain evidence="1 2">MJW-29</strain>
    </source>
</reference>
<protein>
    <submittedName>
        <fullName evidence="1">Peptidase C14, caspase catalytic subunit p20</fullName>
    </submittedName>
</protein>
<name>A0ABV3RVG2_9RHOB</name>
<dbReference type="EMBL" id="JBFNXX010000137">
    <property type="protein sequence ID" value="MEW9922563.1"/>
    <property type="molecule type" value="Genomic_DNA"/>
</dbReference>
<dbReference type="InterPro" id="IPR011990">
    <property type="entry name" value="TPR-like_helical_dom_sf"/>
</dbReference>
<accession>A0ABV3RVG2</accession>
<keyword evidence="2" id="KW-1185">Reference proteome</keyword>
<comment type="caution">
    <text evidence="1">The sequence shown here is derived from an EMBL/GenBank/DDBJ whole genome shotgun (WGS) entry which is preliminary data.</text>
</comment>
<feature type="non-terminal residue" evidence="1">
    <location>
        <position position="83"/>
    </location>
</feature>
<feature type="non-terminal residue" evidence="1">
    <location>
        <position position="1"/>
    </location>
</feature>
<evidence type="ECO:0000313" key="2">
    <source>
        <dbReference type="Proteomes" id="UP001556098"/>
    </source>
</evidence>